<dbReference type="InterPro" id="IPR006311">
    <property type="entry name" value="TAT_signal"/>
</dbReference>
<dbReference type="GO" id="GO:0016042">
    <property type="term" value="P:lipid catabolic process"/>
    <property type="evidence" value="ECO:0007669"/>
    <property type="project" value="InterPro"/>
</dbReference>
<dbReference type="InterPro" id="IPR007312">
    <property type="entry name" value="Phosphoesterase"/>
</dbReference>
<proteinExistence type="inferred from homology"/>
<name>A0AAI8C2C4_9FLAO</name>
<protein>
    <recommendedName>
        <fullName evidence="2">phospholipase C</fullName>
        <ecNumber evidence="2">3.1.4.3</ecNumber>
    </recommendedName>
</protein>
<organism evidence="5 6">
    <name type="scientific">Myroides odoratimimus</name>
    <dbReference type="NCBI Taxonomy" id="76832"/>
    <lineage>
        <taxon>Bacteria</taxon>
        <taxon>Pseudomonadati</taxon>
        <taxon>Bacteroidota</taxon>
        <taxon>Flavobacteriia</taxon>
        <taxon>Flavobacteriales</taxon>
        <taxon>Flavobacteriaceae</taxon>
        <taxon>Myroides</taxon>
    </lineage>
</organism>
<gene>
    <name evidence="5" type="ORF">AS202_01050</name>
</gene>
<reference evidence="5 6" key="1">
    <citation type="journal article" date="2016" name="J. Zhejiang Univ. Sci. B">
        <title>Antibiotic resistance mechanisms of Myroides sp.</title>
        <authorList>
            <person name="Hu S."/>
            <person name="Yuan S."/>
            <person name="Qu H."/>
            <person name="Jiang T."/>
            <person name="Zhou Y."/>
            <person name="Wang M."/>
            <person name="Ming D."/>
        </authorList>
    </citation>
    <scope>NUCLEOTIDE SEQUENCE [LARGE SCALE GENOMIC DNA]</scope>
    <source>
        <strain evidence="5 6">PR63039</strain>
    </source>
</reference>
<dbReference type="PANTHER" id="PTHR31956">
    <property type="entry name" value="NON-SPECIFIC PHOSPHOLIPASE C4-RELATED"/>
    <property type="match status" value="1"/>
</dbReference>
<dbReference type="Pfam" id="PF05506">
    <property type="entry name" value="PLipase_C_C"/>
    <property type="match status" value="1"/>
</dbReference>
<dbReference type="InterPro" id="IPR008475">
    <property type="entry name" value="PLipase_C_C"/>
</dbReference>
<dbReference type="EC" id="3.1.4.3" evidence="2"/>
<keyword evidence="3" id="KW-0378">Hydrolase</keyword>
<dbReference type="NCBIfam" id="TIGR03396">
    <property type="entry name" value="PC_PLC"/>
    <property type="match status" value="1"/>
</dbReference>
<evidence type="ECO:0000259" key="4">
    <source>
        <dbReference type="Pfam" id="PF05506"/>
    </source>
</evidence>
<dbReference type="EMBL" id="CP013690">
    <property type="protein sequence ID" value="ALU24854.1"/>
    <property type="molecule type" value="Genomic_DNA"/>
</dbReference>
<dbReference type="Proteomes" id="UP000069030">
    <property type="component" value="Chromosome"/>
</dbReference>
<feature type="domain" description="Bacterial phospholipase C C-terminal" evidence="4">
    <location>
        <begin position="623"/>
        <end position="716"/>
    </location>
</feature>
<evidence type="ECO:0000313" key="6">
    <source>
        <dbReference type="Proteomes" id="UP000069030"/>
    </source>
</evidence>
<dbReference type="InterPro" id="IPR017767">
    <property type="entry name" value="PC-PLC"/>
</dbReference>
<comment type="similarity">
    <text evidence="1">Belongs to the bacterial phospholipase C family.</text>
</comment>
<dbReference type="InterPro" id="IPR017850">
    <property type="entry name" value="Alkaline_phosphatase_core_sf"/>
</dbReference>
<sequence length="821" mass="94572">MSTTRRDFIKKSALFSSGLFFAEAMPASIQRAFDIKAPEGSTFLDAEHIVFLMQENRSFDHCFGTLKGVRGFNDPRAMKLKDGLPVWFQTDVHKSIYGPFRLDIENTKVTWMGGLPHSWKDMVGARNEGKMDNWLIAKRPGNAEYKDLPLTMGYFSRADIPFYYALADAFTVCDQHFCSSLTGTSANRSYFWAGAIREKPRDPNSIAHVDNGQINYKDVSWTTYPERLEKANVSWKVYQNELSVPVGFDWHAESWLANFTDNNLEFYKQYNVRFHKAHYDYMVLELERLKGSLNDKTLAKDKIQEVEGKIQQLEKDIDLYSPSKFEALSEFDKAIHKKAFTTNTSDPDYHKLEEMTYMERGVEKTMEVPKGDIFYQFRKDVDENKLPMVSWLVAPCNFSDHPSAPWFGAWYLSEAIDILTKNPEVWKKTIFVLTYDENDGYFDHIAPFVPPLTTDKTMGKVAKGMDTQDEWVTKEQERVRTGKPDSQLASPIGLGYRVPMIIASPWTRGGWVNSEVLDLTSTIQFLEYFIEKKTGKQVIEENISSWRREVCGNMTSVFQSERDLREVNLDFVDRKDYIARIMNAKEKKVPGDFNAFTKKEVLGSKHWTLLSKFPKQEEGIKKACALPYNLNANVKLAGSKTQLQMDFTVESNQLKNKVYAAPVQVYDMIGGNQSRGIWDFAVRDNEPMDYYWKVEDGEQYHYNVHGPNGFFRSFKGSKKNLDIYVEVLLHTDLSISVKLKNNGMDTVNVALDNSLYLKKALIIELSPNKEELLKWDYTGSNGWYDLMISCKEDKEWKQHYAGHIENGQSSITDPFMASLSK</sequence>
<dbReference type="PROSITE" id="PS51318">
    <property type="entry name" value="TAT"/>
    <property type="match status" value="1"/>
</dbReference>
<evidence type="ECO:0000256" key="1">
    <source>
        <dbReference type="ARBA" id="ARBA00009717"/>
    </source>
</evidence>
<evidence type="ECO:0000256" key="3">
    <source>
        <dbReference type="ARBA" id="ARBA00022801"/>
    </source>
</evidence>
<dbReference type="GO" id="GO:0034480">
    <property type="term" value="F:phosphatidylcholine phospholipase C activity"/>
    <property type="evidence" value="ECO:0007669"/>
    <property type="project" value="UniProtKB-EC"/>
</dbReference>
<dbReference type="KEGG" id="mod:AS202_01050"/>
<dbReference type="RefSeq" id="WP_058699061.1">
    <property type="nucleotide sequence ID" value="NZ_CP013690.1"/>
</dbReference>
<evidence type="ECO:0000256" key="2">
    <source>
        <dbReference type="ARBA" id="ARBA00012018"/>
    </source>
</evidence>
<dbReference type="PANTHER" id="PTHR31956:SF1">
    <property type="entry name" value="NON-SPECIFIC PHOSPHOLIPASE C1"/>
    <property type="match status" value="1"/>
</dbReference>
<dbReference type="AlphaFoldDB" id="A0AAI8C2C4"/>
<accession>A0AAI8C2C4</accession>
<dbReference type="Pfam" id="PF04185">
    <property type="entry name" value="Phosphoesterase"/>
    <property type="match status" value="2"/>
</dbReference>
<evidence type="ECO:0000313" key="5">
    <source>
        <dbReference type="EMBL" id="ALU24854.1"/>
    </source>
</evidence>
<dbReference type="Gene3D" id="3.40.720.10">
    <property type="entry name" value="Alkaline Phosphatase, subunit A"/>
    <property type="match status" value="2"/>
</dbReference>